<gene>
    <name evidence="1" type="ORF">PBLR_11333</name>
</gene>
<evidence type="ECO:0000313" key="2">
    <source>
        <dbReference type="Proteomes" id="UP000304148"/>
    </source>
</evidence>
<dbReference type="PANTHER" id="PTHR30348:SF13">
    <property type="entry name" value="UPF0759 PROTEIN YUNF"/>
    <property type="match status" value="1"/>
</dbReference>
<dbReference type="Gene3D" id="3.20.20.410">
    <property type="entry name" value="Protein of unknown function UPF0759"/>
    <property type="match status" value="1"/>
</dbReference>
<protein>
    <recommendedName>
        <fullName evidence="3">YunF</fullName>
    </recommendedName>
</protein>
<accession>A0A383R8E8</accession>
<dbReference type="InterPro" id="IPR002763">
    <property type="entry name" value="DUF72"/>
</dbReference>
<evidence type="ECO:0008006" key="3">
    <source>
        <dbReference type="Google" id="ProtNLM"/>
    </source>
</evidence>
<organism evidence="1 2">
    <name type="scientific">Paenibacillus alvei</name>
    <name type="common">Bacillus alvei</name>
    <dbReference type="NCBI Taxonomy" id="44250"/>
    <lineage>
        <taxon>Bacteria</taxon>
        <taxon>Bacillati</taxon>
        <taxon>Bacillota</taxon>
        <taxon>Bacilli</taxon>
        <taxon>Bacillales</taxon>
        <taxon>Paenibacillaceae</taxon>
        <taxon>Paenibacillus</taxon>
    </lineage>
</organism>
<reference evidence="2" key="1">
    <citation type="submission" date="2018-08" db="EMBL/GenBank/DDBJ databases">
        <authorList>
            <person name="Chevrot R."/>
        </authorList>
    </citation>
    <scope>NUCLEOTIDE SEQUENCE [LARGE SCALE GENOMIC DNA]</scope>
</reference>
<dbReference type="Pfam" id="PF01904">
    <property type="entry name" value="DUF72"/>
    <property type="match status" value="1"/>
</dbReference>
<dbReference type="InterPro" id="IPR036520">
    <property type="entry name" value="UPF0759_sf"/>
</dbReference>
<dbReference type="RefSeq" id="WP_138185097.1">
    <property type="nucleotide sequence ID" value="NZ_LS992241.1"/>
</dbReference>
<dbReference type="EMBL" id="LS992241">
    <property type="protein sequence ID" value="SYX82911.1"/>
    <property type="molecule type" value="Genomic_DNA"/>
</dbReference>
<sequence>MEHHQIEVGLAGWGDQDALYGPGTRAAEKLSEYARHFSIVELDSSFYAIPSPERMLGWCEQTPVYFGFIVKAYQGMTGHSRGKHPYTSTKEMFHVFRQSVEALQEAGKLRTVLFQYPPWFHCDRRNVDILRRTREWMEGLPVALEFRHQSWFVEPVRERTLAFMHEEGWIHSICDEPQAGEGSVPTVLVPTQAEATMIRMHGRNETGWNASGQPNWRDVRYLYRYDEKELTEWKGHIQSLLMNTNRCWMIFNNNSGGDAAHNGKQFKRMLGLEDPPLPAEQLTLFD</sequence>
<evidence type="ECO:0000313" key="1">
    <source>
        <dbReference type="EMBL" id="SYX82911.1"/>
    </source>
</evidence>
<dbReference type="AlphaFoldDB" id="A0A383R8E8"/>
<dbReference type="PANTHER" id="PTHR30348">
    <property type="entry name" value="UNCHARACTERIZED PROTEIN YECE"/>
    <property type="match status" value="1"/>
</dbReference>
<dbReference type="Proteomes" id="UP000304148">
    <property type="component" value="Chromosome"/>
</dbReference>
<dbReference type="SUPFAM" id="SSF117396">
    <property type="entry name" value="TM1631-like"/>
    <property type="match status" value="1"/>
</dbReference>
<name>A0A383R8E8_PAEAL</name>
<proteinExistence type="predicted"/>